<dbReference type="AlphaFoldDB" id="A0A0C1IX82"/>
<dbReference type="GO" id="GO:0044718">
    <property type="term" value="P:siderophore transmembrane transport"/>
    <property type="evidence" value="ECO:0007669"/>
    <property type="project" value="TreeGrafter"/>
</dbReference>
<keyword evidence="4 10" id="KW-0812">Transmembrane</keyword>
<evidence type="ECO:0000313" key="15">
    <source>
        <dbReference type="EMBL" id="KIC95039.1"/>
    </source>
</evidence>
<dbReference type="STRING" id="1349421.OI18_09160"/>
<dbReference type="Proteomes" id="UP000031408">
    <property type="component" value="Unassembled WGS sequence"/>
</dbReference>
<evidence type="ECO:0000256" key="10">
    <source>
        <dbReference type="PROSITE-ProRule" id="PRU01360"/>
    </source>
</evidence>
<dbReference type="GO" id="GO:0009279">
    <property type="term" value="C:cell outer membrane"/>
    <property type="evidence" value="ECO:0007669"/>
    <property type="project" value="UniProtKB-SubCell"/>
</dbReference>
<dbReference type="InterPro" id="IPR036942">
    <property type="entry name" value="Beta-barrel_TonB_sf"/>
</dbReference>
<dbReference type="InterPro" id="IPR039426">
    <property type="entry name" value="TonB-dep_rcpt-like"/>
</dbReference>
<keyword evidence="7 10" id="KW-0472">Membrane</keyword>
<feature type="domain" description="TonB-dependent receptor-like beta-barrel" evidence="13">
    <location>
        <begin position="399"/>
        <end position="864"/>
    </location>
</feature>
<dbReference type="Gene3D" id="2.60.40.1120">
    <property type="entry name" value="Carboxypeptidase-like, regulatory domain"/>
    <property type="match status" value="1"/>
</dbReference>
<evidence type="ECO:0000256" key="11">
    <source>
        <dbReference type="RuleBase" id="RU003357"/>
    </source>
</evidence>
<dbReference type="OrthoDB" id="1109208at2"/>
<comment type="similarity">
    <text evidence="10 11">Belongs to the TonB-dependent receptor family.</text>
</comment>
<evidence type="ECO:0000256" key="2">
    <source>
        <dbReference type="ARBA" id="ARBA00022448"/>
    </source>
</evidence>
<keyword evidence="16" id="KW-1185">Reference proteome</keyword>
<name>A0A0C1IX82_9BACT</name>
<dbReference type="Gene3D" id="2.170.130.10">
    <property type="entry name" value="TonB-dependent receptor, plug domain"/>
    <property type="match status" value="1"/>
</dbReference>
<evidence type="ECO:0000256" key="9">
    <source>
        <dbReference type="ARBA" id="ARBA00023237"/>
    </source>
</evidence>
<dbReference type="InterPro" id="IPR037066">
    <property type="entry name" value="Plug_dom_sf"/>
</dbReference>
<dbReference type="InterPro" id="IPR012910">
    <property type="entry name" value="Plug_dom"/>
</dbReference>
<keyword evidence="6 11" id="KW-0798">TonB box</keyword>
<keyword evidence="5 12" id="KW-0732">Signal</keyword>
<feature type="signal peptide" evidence="12">
    <location>
        <begin position="1"/>
        <end position="24"/>
    </location>
</feature>
<keyword evidence="2 10" id="KW-0813">Transport</keyword>
<dbReference type="PROSITE" id="PS52016">
    <property type="entry name" value="TONB_DEPENDENT_REC_3"/>
    <property type="match status" value="1"/>
</dbReference>
<evidence type="ECO:0000313" key="16">
    <source>
        <dbReference type="Proteomes" id="UP000031408"/>
    </source>
</evidence>
<dbReference type="RefSeq" id="WP_039139180.1">
    <property type="nucleotide sequence ID" value="NZ_JSVC01000009.1"/>
</dbReference>
<evidence type="ECO:0000256" key="8">
    <source>
        <dbReference type="ARBA" id="ARBA00023170"/>
    </source>
</evidence>
<evidence type="ECO:0000256" key="5">
    <source>
        <dbReference type="ARBA" id="ARBA00022729"/>
    </source>
</evidence>
<proteinExistence type="inferred from homology"/>
<dbReference type="Pfam" id="PF07715">
    <property type="entry name" value="Plug"/>
    <property type="match status" value="1"/>
</dbReference>
<evidence type="ECO:0000259" key="13">
    <source>
        <dbReference type="Pfam" id="PF00593"/>
    </source>
</evidence>
<feature type="domain" description="TonB-dependent receptor plug" evidence="14">
    <location>
        <begin position="119"/>
        <end position="227"/>
    </location>
</feature>
<evidence type="ECO:0000256" key="7">
    <source>
        <dbReference type="ARBA" id="ARBA00023136"/>
    </source>
</evidence>
<protein>
    <submittedName>
        <fullName evidence="15">Uncharacterized protein</fullName>
    </submittedName>
</protein>
<feature type="chain" id="PRO_5002151893" evidence="12">
    <location>
        <begin position="25"/>
        <end position="891"/>
    </location>
</feature>
<comment type="caution">
    <text evidence="15">The sequence shown here is derived from an EMBL/GenBank/DDBJ whole genome shotgun (WGS) entry which is preliminary data.</text>
</comment>
<dbReference type="SUPFAM" id="SSF49464">
    <property type="entry name" value="Carboxypeptidase regulatory domain-like"/>
    <property type="match status" value="1"/>
</dbReference>
<evidence type="ECO:0000256" key="6">
    <source>
        <dbReference type="ARBA" id="ARBA00023077"/>
    </source>
</evidence>
<accession>A0A0C1IX82</accession>
<evidence type="ECO:0000256" key="3">
    <source>
        <dbReference type="ARBA" id="ARBA00022452"/>
    </source>
</evidence>
<dbReference type="GO" id="GO:0015344">
    <property type="term" value="F:siderophore uptake transmembrane transporter activity"/>
    <property type="evidence" value="ECO:0007669"/>
    <property type="project" value="TreeGrafter"/>
</dbReference>
<dbReference type="InterPro" id="IPR000531">
    <property type="entry name" value="Beta-barrel_TonB"/>
</dbReference>
<organism evidence="15 16">
    <name type="scientific">Flavihumibacter solisilvae</name>
    <dbReference type="NCBI Taxonomy" id="1349421"/>
    <lineage>
        <taxon>Bacteria</taxon>
        <taxon>Pseudomonadati</taxon>
        <taxon>Bacteroidota</taxon>
        <taxon>Chitinophagia</taxon>
        <taxon>Chitinophagales</taxon>
        <taxon>Chitinophagaceae</taxon>
        <taxon>Flavihumibacter</taxon>
    </lineage>
</organism>
<comment type="subcellular location">
    <subcellularLocation>
        <location evidence="1 10">Cell outer membrane</location>
        <topology evidence="1 10">Multi-pass membrane protein</topology>
    </subcellularLocation>
</comment>
<dbReference type="EMBL" id="JSVC01000009">
    <property type="protein sequence ID" value="KIC95039.1"/>
    <property type="molecule type" value="Genomic_DNA"/>
</dbReference>
<evidence type="ECO:0000256" key="4">
    <source>
        <dbReference type="ARBA" id="ARBA00022692"/>
    </source>
</evidence>
<keyword evidence="3 10" id="KW-1134">Transmembrane beta strand</keyword>
<dbReference type="PANTHER" id="PTHR30069:SF29">
    <property type="entry name" value="HEMOGLOBIN AND HEMOGLOBIN-HAPTOGLOBIN-BINDING PROTEIN 1-RELATED"/>
    <property type="match status" value="1"/>
</dbReference>
<keyword evidence="9 10" id="KW-0998">Cell outer membrane</keyword>
<dbReference type="Gene3D" id="2.40.170.20">
    <property type="entry name" value="TonB-dependent receptor, beta-barrel domain"/>
    <property type="match status" value="1"/>
</dbReference>
<gene>
    <name evidence="15" type="ORF">OI18_09160</name>
</gene>
<sequence length="891" mass="98710">MKKYFHFICLVMVLSITSFSPAWSQAIRGRVLNSENLEKLTNVSIVVSGSNKGTVTNIDGEFSLVADKLPVTIVVSMVGYVQVIMTISDSSPVDIALIPQHALGAEVIVSANRTPSRMMESAVSIERFGNSQIHRSPASSYYDIAGWQKGVDITTSSLTFKTISTRGFNASGSPRVNQLVDGMDNQAPALNFFVGSFAGPTDLDIDNVEILPGASSALYGPGGMNGTILITSKDPFQYPGLSVQVRQGLMHVDKRQRDKAASLYDYSMRWAKSWRNKWGIRLSGQYISGTDWLATDSSNYQGAGATGKLIAGNRQSDPNYNGVNVYGDETSVDLRLFMASVLPPGHPLLQNPMMVSRTGYEERDLIDPTTKNLRLSGAVHYRLTPKLEAIMLANWSKGNTVYSSNNRYALKGINIAQYKVELKHNDWFLRSFTTQENAGEAYSANVTAQYMNEAWKPSFNPADIGGSWYPQYTGAFLTALNSGAGVADAHRAARAYADREMPLPGSEEFGKIFGQVRNTPIPQGGLFKEKSQLWMTEGQYNFSRLVKFADIIIGGNWKRYILNSSGTLFIDTANAITINEFGAYAQVSKDILNKRLNLSASGRYDKNEDFDPKFTPRFTALVRVAKDNNLRLSYQTAYRFPSTQQKYIRLDVGAYTLLGGLPWVQQFMNVKESPVYEMKGSSVSSQPYTFTNLKPENCKSFEVGYKALIRSKLLVDAYAYWAKYENFLGRNVLYQPSSAQVYSVVVNSVNKVNTSGYGIGLQYRPDKRNSFFLNAYSDRLSSVDSGFIAFFNTPKYRLNAGYNNNGIGRSARFGFGVNIHWQDAFFFEGEMASGPIRSFTTLDALVSYKLPGLKGLVKLGANNLTNHYYRNAYGSPEIGGIYYVSLALGVL</sequence>
<evidence type="ECO:0000256" key="12">
    <source>
        <dbReference type="SAM" id="SignalP"/>
    </source>
</evidence>
<dbReference type="Pfam" id="PF13715">
    <property type="entry name" value="CarbopepD_reg_2"/>
    <property type="match status" value="1"/>
</dbReference>
<dbReference type="InterPro" id="IPR008969">
    <property type="entry name" value="CarboxyPept-like_regulatory"/>
</dbReference>
<dbReference type="PANTHER" id="PTHR30069">
    <property type="entry name" value="TONB-DEPENDENT OUTER MEMBRANE RECEPTOR"/>
    <property type="match status" value="1"/>
</dbReference>
<evidence type="ECO:0000259" key="14">
    <source>
        <dbReference type="Pfam" id="PF07715"/>
    </source>
</evidence>
<dbReference type="SUPFAM" id="SSF56935">
    <property type="entry name" value="Porins"/>
    <property type="match status" value="1"/>
</dbReference>
<dbReference type="Pfam" id="PF00593">
    <property type="entry name" value="TonB_dep_Rec_b-barrel"/>
    <property type="match status" value="1"/>
</dbReference>
<keyword evidence="8" id="KW-0675">Receptor</keyword>
<reference evidence="15 16" key="1">
    <citation type="submission" date="2014-11" db="EMBL/GenBank/DDBJ databases">
        <title>Genome sequence of Flavihumibacter solisilvae 3-3.</title>
        <authorList>
            <person name="Zhou G."/>
            <person name="Li M."/>
            <person name="Wang G."/>
        </authorList>
    </citation>
    <scope>NUCLEOTIDE SEQUENCE [LARGE SCALE GENOMIC DNA]</scope>
    <source>
        <strain evidence="15 16">3-3</strain>
    </source>
</reference>
<evidence type="ECO:0000256" key="1">
    <source>
        <dbReference type="ARBA" id="ARBA00004571"/>
    </source>
</evidence>